<dbReference type="PANTHER" id="PTHR38042:SF1">
    <property type="entry name" value="UROPORPHYRINOGEN-III SYNTHASE, CHLOROPLASTIC"/>
    <property type="match status" value="1"/>
</dbReference>
<evidence type="ECO:0000313" key="11">
    <source>
        <dbReference type="EMBL" id="AKE51064.1"/>
    </source>
</evidence>
<dbReference type="RefSeq" id="WP_046560302.1">
    <property type="nucleotide sequence ID" value="NZ_CP010975.1"/>
</dbReference>
<keyword evidence="12" id="KW-1185">Reference proteome</keyword>
<comment type="similarity">
    <text evidence="2 9">Belongs to the uroporphyrinogen-III synthase family.</text>
</comment>
<dbReference type="EMBL" id="CP010975">
    <property type="protein sequence ID" value="AKE51064.1"/>
    <property type="molecule type" value="Genomic_DNA"/>
</dbReference>
<dbReference type="InterPro" id="IPR039793">
    <property type="entry name" value="UROS/Hem4"/>
</dbReference>
<keyword evidence="4 9" id="KW-0456">Lyase</keyword>
<dbReference type="AlphaFoldDB" id="A0A0F6TNS7"/>
<accession>A0A0F6TNS7</accession>
<evidence type="ECO:0000256" key="4">
    <source>
        <dbReference type="ARBA" id="ARBA00023239"/>
    </source>
</evidence>
<dbReference type="OrthoDB" id="9787650at2"/>
<dbReference type="KEGG" id="kge:TQ33_0072"/>
<feature type="domain" description="Tetrapyrrole biosynthesis uroporphyrinogen III synthase" evidence="10">
    <location>
        <begin position="22"/>
        <end position="236"/>
    </location>
</feature>
<sequence>MSTPLHVIVTRPSPYGEELCDELTHNDFVSTHSPLICFNPDISFNSKQRISALEQADTWIFVSRQAVNFCFDVFSSQQMSSLLQLSQSKTIIAVGDATADSLRRLNFTALTPSTPNSEGMIALLEQHQLQTKPTLLIRGNQGRQLLQDYFSAQQLTIMPVYQRQATSQQLPRITESSAIVVTSGQLMELVANQVSDHSQRIACSIISGSPRISEIAQQFGFTNCYTANNASNDELVKSCILWRNSVS</sequence>
<dbReference type="GO" id="GO:0006782">
    <property type="term" value="P:protoporphyrinogen IX biosynthetic process"/>
    <property type="evidence" value="ECO:0007669"/>
    <property type="project" value="UniProtKB-UniRule"/>
</dbReference>
<comment type="function">
    <text evidence="6 9">Catalyzes cyclization of the linear tetrapyrrole, hydroxymethylbilane, to the macrocyclic uroporphyrinogen III.</text>
</comment>
<evidence type="ECO:0000256" key="8">
    <source>
        <dbReference type="ARBA" id="ARBA00048617"/>
    </source>
</evidence>
<protein>
    <recommendedName>
        <fullName evidence="7 9">Uroporphyrinogen-III synthase</fullName>
        <ecNumber evidence="3 9">4.2.1.75</ecNumber>
    </recommendedName>
</protein>
<gene>
    <name evidence="11" type="ORF">TQ33_0072</name>
</gene>
<organism evidence="11 12">
    <name type="scientific">Kangiella geojedonensis</name>
    <dbReference type="NCBI Taxonomy" id="914150"/>
    <lineage>
        <taxon>Bacteria</taxon>
        <taxon>Pseudomonadati</taxon>
        <taxon>Pseudomonadota</taxon>
        <taxon>Gammaproteobacteria</taxon>
        <taxon>Kangiellales</taxon>
        <taxon>Kangiellaceae</taxon>
        <taxon>Kangiella</taxon>
    </lineage>
</organism>
<dbReference type="InterPro" id="IPR003754">
    <property type="entry name" value="4pyrrol_synth_uPrphyn_synth"/>
</dbReference>
<evidence type="ECO:0000256" key="3">
    <source>
        <dbReference type="ARBA" id="ARBA00013109"/>
    </source>
</evidence>
<reference evidence="11 12" key="1">
    <citation type="submission" date="2015-02" db="EMBL/GenBank/DDBJ databases">
        <title>Complete genome sequence of Kangiella geojedonensis strain YCS-5T.</title>
        <authorList>
            <person name="Kim K.M."/>
        </authorList>
    </citation>
    <scope>NUCLEOTIDE SEQUENCE [LARGE SCALE GENOMIC DNA]</scope>
    <source>
        <strain evidence="11 12">YCS-5</strain>
    </source>
</reference>
<dbReference type="UniPathway" id="UPA00251">
    <property type="reaction ID" value="UER00320"/>
</dbReference>
<dbReference type="CDD" id="cd06578">
    <property type="entry name" value="HemD"/>
    <property type="match status" value="1"/>
</dbReference>
<dbReference type="PANTHER" id="PTHR38042">
    <property type="entry name" value="UROPORPHYRINOGEN-III SYNTHASE, CHLOROPLASTIC"/>
    <property type="match status" value="1"/>
</dbReference>
<comment type="pathway">
    <text evidence="1 9">Porphyrin-containing compound metabolism; protoporphyrin-IX biosynthesis; coproporphyrinogen-III from 5-aminolevulinate: step 3/4.</text>
</comment>
<dbReference type="Pfam" id="PF02602">
    <property type="entry name" value="HEM4"/>
    <property type="match status" value="1"/>
</dbReference>
<comment type="catalytic activity">
    <reaction evidence="8 9">
        <text>hydroxymethylbilane = uroporphyrinogen III + H2O</text>
        <dbReference type="Rhea" id="RHEA:18965"/>
        <dbReference type="ChEBI" id="CHEBI:15377"/>
        <dbReference type="ChEBI" id="CHEBI:57308"/>
        <dbReference type="ChEBI" id="CHEBI:57845"/>
        <dbReference type="EC" id="4.2.1.75"/>
    </reaction>
</comment>
<dbReference type="GO" id="GO:0006780">
    <property type="term" value="P:uroporphyrinogen III biosynthetic process"/>
    <property type="evidence" value="ECO:0007669"/>
    <property type="project" value="UniProtKB-UniRule"/>
</dbReference>
<evidence type="ECO:0000256" key="7">
    <source>
        <dbReference type="ARBA" id="ARBA00040167"/>
    </source>
</evidence>
<proteinExistence type="inferred from homology"/>
<dbReference type="InterPro" id="IPR036108">
    <property type="entry name" value="4pyrrol_syn_uPrphyn_synt_sf"/>
</dbReference>
<dbReference type="Proteomes" id="UP000034071">
    <property type="component" value="Chromosome"/>
</dbReference>
<keyword evidence="5 9" id="KW-0627">Porphyrin biosynthesis</keyword>
<dbReference type="Gene3D" id="3.40.50.10090">
    <property type="match status" value="2"/>
</dbReference>
<evidence type="ECO:0000256" key="5">
    <source>
        <dbReference type="ARBA" id="ARBA00023244"/>
    </source>
</evidence>
<dbReference type="STRING" id="914150.TQ33_0072"/>
<dbReference type="EC" id="4.2.1.75" evidence="3 9"/>
<evidence type="ECO:0000256" key="6">
    <source>
        <dbReference type="ARBA" id="ARBA00037589"/>
    </source>
</evidence>
<evidence type="ECO:0000259" key="10">
    <source>
        <dbReference type="Pfam" id="PF02602"/>
    </source>
</evidence>
<evidence type="ECO:0000256" key="2">
    <source>
        <dbReference type="ARBA" id="ARBA00008133"/>
    </source>
</evidence>
<evidence type="ECO:0000313" key="12">
    <source>
        <dbReference type="Proteomes" id="UP000034071"/>
    </source>
</evidence>
<dbReference type="SUPFAM" id="SSF69618">
    <property type="entry name" value="HemD-like"/>
    <property type="match status" value="1"/>
</dbReference>
<evidence type="ECO:0000256" key="9">
    <source>
        <dbReference type="RuleBase" id="RU366031"/>
    </source>
</evidence>
<dbReference type="GO" id="GO:0004852">
    <property type="term" value="F:uroporphyrinogen-III synthase activity"/>
    <property type="evidence" value="ECO:0007669"/>
    <property type="project" value="UniProtKB-UniRule"/>
</dbReference>
<dbReference type="HOGENOM" id="CLU_011276_9_4_6"/>
<evidence type="ECO:0000256" key="1">
    <source>
        <dbReference type="ARBA" id="ARBA00004772"/>
    </source>
</evidence>
<name>A0A0F6TNS7_9GAMM</name>